<dbReference type="eggNOG" id="ENOG5033SVS">
    <property type="taxonomic scope" value="Bacteria"/>
</dbReference>
<gene>
    <name evidence="2" type="ordered locus">Snas_3752</name>
</gene>
<evidence type="ECO:0000256" key="1">
    <source>
        <dbReference type="SAM" id="MobiDB-lite"/>
    </source>
</evidence>
<reference evidence="2 3" key="1">
    <citation type="journal article" date="2009" name="Stand. Genomic Sci.">
        <title>Complete genome sequence of Stackebrandtia nassauensis type strain (LLR-40K-21).</title>
        <authorList>
            <person name="Munk C."/>
            <person name="Lapidus A."/>
            <person name="Copeland A."/>
            <person name="Jando M."/>
            <person name="Mayilraj S."/>
            <person name="Glavina Del Rio T."/>
            <person name="Nolan M."/>
            <person name="Chen F."/>
            <person name="Lucas S."/>
            <person name="Tice H."/>
            <person name="Cheng J.F."/>
            <person name="Han C."/>
            <person name="Detter J.C."/>
            <person name="Bruce D."/>
            <person name="Goodwin L."/>
            <person name="Chain P."/>
            <person name="Pitluck S."/>
            <person name="Goker M."/>
            <person name="Ovchinikova G."/>
            <person name="Pati A."/>
            <person name="Ivanova N."/>
            <person name="Mavromatis K."/>
            <person name="Chen A."/>
            <person name="Palaniappan K."/>
            <person name="Land M."/>
            <person name="Hauser L."/>
            <person name="Chang Y.J."/>
            <person name="Jeffries C.D."/>
            <person name="Bristow J."/>
            <person name="Eisen J.A."/>
            <person name="Markowitz V."/>
            <person name="Hugenholtz P."/>
            <person name="Kyrpides N.C."/>
            <person name="Klenk H.P."/>
        </authorList>
    </citation>
    <scope>NUCLEOTIDE SEQUENCE [LARGE SCALE GENOMIC DNA]</scope>
    <source>
        <strain evidence="3">DSM 44728 / CIP 108903 / NRRL B-16338 / NBRC 102104 / LLR-40K-21</strain>
    </source>
</reference>
<dbReference type="SUPFAM" id="SSF52540">
    <property type="entry name" value="P-loop containing nucleoside triphosphate hydrolases"/>
    <property type="match status" value="1"/>
</dbReference>
<accession>D3PXS9</accession>
<dbReference type="EMBL" id="CP001778">
    <property type="protein sequence ID" value="ADD43409.1"/>
    <property type="molecule type" value="Genomic_DNA"/>
</dbReference>
<dbReference type="KEGG" id="sna:Snas_3752"/>
<dbReference type="RefSeq" id="WP_013018980.1">
    <property type="nucleotide sequence ID" value="NC_013947.1"/>
</dbReference>
<evidence type="ECO:0000313" key="3">
    <source>
        <dbReference type="Proteomes" id="UP000000844"/>
    </source>
</evidence>
<organism evidence="2 3">
    <name type="scientific">Stackebrandtia nassauensis (strain DSM 44728 / CIP 108903 / NRRL B-16338 / NBRC 102104 / LLR-40K-21)</name>
    <dbReference type="NCBI Taxonomy" id="446470"/>
    <lineage>
        <taxon>Bacteria</taxon>
        <taxon>Bacillati</taxon>
        <taxon>Actinomycetota</taxon>
        <taxon>Actinomycetes</taxon>
        <taxon>Glycomycetales</taxon>
        <taxon>Glycomycetaceae</taxon>
        <taxon>Stackebrandtia</taxon>
    </lineage>
</organism>
<dbReference type="STRING" id="446470.Snas_3752"/>
<dbReference type="InterPro" id="IPR027417">
    <property type="entry name" value="P-loop_NTPase"/>
</dbReference>
<sequence length="624" mass="69058">MVAPIRRANPYNELKRHLKVDHTPGAPSPPMLSMRAPSGSGKTTCLRELHRELDATAPRAYMDCASLTSDDIPLLLEKTKFFMTQRCPPAGALRFNRLEVGLVAMAASIDFTVHRVAMRQLREHIRTSLRTDPGWLTRLLSAATTDALGNALPVPLVATSEELVGSLSVFGAYLRSKSQGILRAIRWYGQALDGPARPPFATLAQLHQWSADPEERRYRDDLLVDAFLADLRENYAPGAYRAPLPYRCPLFLDNASTGIGPEFLEVLADRREAAHVGGLTADPLLILAASQDDIPGVDTTPISLDPFSESEIRKVAASTRHNLDRRAHLLVHQLTGGYPYAAVAVVNVMRRESVDVARGLGPLLSAPSGSKDGGELTVEEHLLESLTQSLLSDTRGTPVLGGVVEPLYTYAAARTAADAAWLCERFPHDGRVNSSLLPSLPLWEDADLGAGHRMLRWLLSRRLREREGEPDWNTVYTRLAEHARDNGATADALYYALATGDLAHVSRVLTDRLDDTSEDFSWFDLLYHVTAAPCLTVDVAAEQPHVTQIRLAADLSSREPEHLVRVARVVAGEWIAGHRCTRPDRELLHYQIDDDLGHLLAFPAVAKDVARHRARQRTQRRKWR</sequence>
<name>D3PXS9_STANL</name>
<keyword evidence="3" id="KW-1185">Reference proteome</keyword>
<protein>
    <submittedName>
        <fullName evidence="2">Uncharacterized protein</fullName>
    </submittedName>
</protein>
<dbReference type="AlphaFoldDB" id="D3PXS9"/>
<feature type="region of interest" description="Disordered" evidence="1">
    <location>
        <begin position="1"/>
        <end position="41"/>
    </location>
</feature>
<dbReference type="Proteomes" id="UP000000844">
    <property type="component" value="Chromosome"/>
</dbReference>
<evidence type="ECO:0000313" key="2">
    <source>
        <dbReference type="EMBL" id="ADD43409.1"/>
    </source>
</evidence>
<dbReference type="HOGENOM" id="CLU_431921_0_0_11"/>
<proteinExistence type="predicted"/>